<dbReference type="InterPro" id="IPR011335">
    <property type="entry name" value="Restrct_endonuc-II-like"/>
</dbReference>
<proteinExistence type="inferred from homology"/>
<accession>A0A1I4DD61</accession>
<dbReference type="GO" id="GO:0016787">
    <property type="term" value="F:hydrolase activity"/>
    <property type="evidence" value="ECO:0007669"/>
    <property type="project" value="UniProtKB-KW"/>
</dbReference>
<dbReference type="AlphaFoldDB" id="A0A1I4DD61"/>
<keyword evidence="3 6" id="KW-0227">DNA damage</keyword>
<dbReference type="Gene3D" id="3.40.960.10">
    <property type="entry name" value="VSR Endonuclease"/>
    <property type="match status" value="1"/>
</dbReference>
<dbReference type="Proteomes" id="UP000198755">
    <property type="component" value="Unassembled WGS sequence"/>
</dbReference>
<dbReference type="EC" id="3.1.-.-" evidence="6"/>
<dbReference type="REBASE" id="205418">
    <property type="entry name" value="V.MpaNE2ORF1475P"/>
</dbReference>
<keyword evidence="5 6" id="KW-0234">DNA repair</keyword>
<dbReference type="OrthoDB" id="9801520at2"/>
<protein>
    <recommendedName>
        <fullName evidence="6">Very short patch repair endonuclease</fullName>
        <ecNumber evidence="6">3.1.-.-</ecNumber>
    </recommendedName>
</protein>
<keyword evidence="2 6" id="KW-0255">Endonuclease</keyword>
<keyword evidence="4 6" id="KW-0378">Hydrolase</keyword>
<evidence type="ECO:0000256" key="6">
    <source>
        <dbReference type="PIRNR" id="PIRNR018267"/>
    </source>
</evidence>
<name>A0A1I4DD61_9HYPH</name>
<dbReference type="NCBIfam" id="TIGR00632">
    <property type="entry name" value="vsr"/>
    <property type="match status" value="1"/>
</dbReference>
<organism evidence="7 8">
    <name type="scientific">Methylocapsa palsarum</name>
    <dbReference type="NCBI Taxonomy" id="1612308"/>
    <lineage>
        <taxon>Bacteria</taxon>
        <taxon>Pseudomonadati</taxon>
        <taxon>Pseudomonadota</taxon>
        <taxon>Alphaproteobacteria</taxon>
        <taxon>Hyphomicrobiales</taxon>
        <taxon>Beijerinckiaceae</taxon>
        <taxon>Methylocapsa</taxon>
    </lineage>
</organism>
<dbReference type="STRING" id="1612308.SAMN05444581_1474"/>
<reference evidence="7 8" key="1">
    <citation type="submission" date="2016-10" db="EMBL/GenBank/DDBJ databases">
        <authorList>
            <person name="de Groot N.N."/>
        </authorList>
    </citation>
    <scope>NUCLEOTIDE SEQUENCE [LARGE SCALE GENOMIC DNA]</scope>
    <source>
        <strain evidence="7 8">NE2</strain>
    </source>
</reference>
<dbReference type="Pfam" id="PF03852">
    <property type="entry name" value="Vsr"/>
    <property type="match status" value="1"/>
</dbReference>
<gene>
    <name evidence="7" type="ORF">SAMN05444581_1474</name>
</gene>
<evidence type="ECO:0000313" key="8">
    <source>
        <dbReference type="Proteomes" id="UP000198755"/>
    </source>
</evidence>
<dbReference type="SUPFAM" id="SSF52980">
    <property type="entry name" value="Restriction endonuclease-like"/>
    <property type="match status" value="1"/>
</dbReference>
<keyword evidence="8" id="KW-1185">Reference proteome</keyword>
<comment type="similarity">
    <text evidence="6">Belongs to the vsr family.</text>
</comment>
<comment type="function">
    <text evidence="6">May nick specific sequences that contain T:G mispairs resulting from m5C-deamination.</text>
</comment>
<keyword evidence="1 6" id="KW-0540">Nuclease</keyword>
<dbReference type="GO" id="GO:0006298">
    <property type="term" value="P:mismatch repair"/>
    <property type="evidence" value="ECO:0007669"/>
    <property type="project" value="UniProtKB-UniRule"/>
</dbReference>
<sequence>MPDIVDSQTRSRMMAGIRSQNTKPEMIVRRGLHARGLRFRLHPRDVAGRPDIVLPRFRAALFIHGCFWHGHDCHLFRLPDTRREFWQAKIKGNQTRDAKVRAELAAGGWRTLTVWECALRGRTAGITNAVDDAAAWVRSAAPSGEIRGAS</sequence>
<dbReference type="PIRSF" id="PIRSF018267">
    <property type="entry name" value="VSR_endonuc"/>
    <property type="match status" value="1"/>
</dbReference>
<evidence type="ECO:0000313" key="7">
    <source>
        <dbReference type="EMBL" id="SFK90046.1"/>
    </source>
</evidence>
<evidence type="ECO:0000256" key="4">
    <source>
        <dbReference type="ARBA" id="ARBA00022801"/>
    </source>
</evidence>
<dbReference type="EMBL" id="FOSN01000047">
    <property type="protein sequence ID" value="SFK90046.1"/>
    <property type="molecule type" value="Genomic_DNA"/>
</dbReference>
<dbReference type="RefSeq" id="WP_091686830.1">
    <property type="nucleotide sequence ID" value="NZ_FOSN01000047.1"/>
</dbReference>
<dbReference type="GO" id="GO:0004519">
    <property type="term" value="F:endonuclease activity"/>
    <property type="evidence" value="ECO:0007669"/>
    <property type="project" value="UniProtKB-KW"/>
</dbReference>
<evidence type="ECO:0000256" key="2">
    <source>
        <dbReference type="ARBA" id="ARBA00022759"/>
    </source>
</evidence>
<evidence type="ECO:0000256" key="3">
    <source>
        <dbReference type="ARBA" id="ARBA00022763"/>
    </source>
</evidence>
<dbReference type="InterPro" id="IPR004603">
    <property type="entry name" value="DNA_mismatch_endonuc_vsr"/>
</dbReference>
<evidence type="ECO:0000256" key="5">
    <source>
        <dbReference type="ARBA" id="ARBA00023204"/>
    </source>
</evidence>
<evidence type="ECO:0000256" key="1">
    <source>
        <dbReference type="ARBA" id="ARBA00022722"/>
    </source>
</evidence>
<dbReference type="CDD" id="cd00221">
    <property type="entry name" value="Vsr"/>
    <property type="match status" value="1"/>
</dbReference>